<sequence length="146" mass="15953">MSSFPSSAPLRRHGHAVVEMVDQIITVHMRGNWNLEMREHTALEMRATAKQLNAVGPWGIINHLHDTLAYSDAFFTHSRADYAARPASSQLAAVAFVIDPNLVGAVLLTEKFEELLDGVIASAVFSTQAAATSWVQLQLEVAKAKT</sequence>
<reference evidence="2" key="1">
    <citation type="submission" date="2019-02" db="EMBL/GenBank/DDBJ databases">
        <title>Complete genome sequence of Rhodoferax sp. Gr-4.</title>
        <authorList>
            <person name="Jin L."/>
        </authorList>
    </citation>
    <scope>NUCLEOTIDE SEQUENCE [LARGE SCALE GENOMIC DNA]</scope>
    <source>
        <strain evidence="2">Gr-4</strain>
    </source>
</reference>
<reference evidence="2" key="2">
    <citation type="journal article" date="2020" name="Int. J. Syst. Evol. Microbiol.">
        <title>Genomic insights into a novel species Rhodoferax aquaticus sp. nov., isolated from freshwater.</title>
        <authorList>
            <person name="Li T."/>
            <person name="Zhuo Y."/>
            <person name="Jin C.Z."/>
            <person name="Wu X."/>
            <person name="Ko S.R."/>
            <person name="Jin F.J."/>
            <person name="Ahn C.Y."/>
            <person name="Oh H.M."/>
            <person name="Lee H.G."/>
            <person name="Jin L."/>
        </authorList>
    </citation>
    <scope>NUCLEOTIDE SEQUENCE [LARGE SCALE GENOMIC DNA]</scope>
    <source>
        <strain evidence="2">Gr-4</strain>
    </source>
</reference>
<protein>
    <recommendedName>
        <fullName evidence="3">STAS/SEC14 domain-containing protein</fullName>
    </recommendedName>
</protein>
<accession>A0A515EPB9</accession>
<dbReference type="EMBL" id="CP036282">
    <property type="protein sequence ID" value="QDL54502.1"/>
    <property type="molecule type" value="Genomic_DNA"/>
</dbReference>
<dbReference type="AlphaFoldDB" id="A0A515EPB9"/>
<evidence type="ECO:0000313" key="2">
    <source>
        <dbReference type="Proteomes" id="UP000317365"/>
    </source>
</evidence>
<gene>
    <name evidence="1" type="ORF">EXZ61_10175</name>
</gene>
<organism evidence="1 2">
    <name type="scientific">Rhodoferax aquaticus</name>
    <dbReference type="NCBI Taxonomy" id="2527691"/>
    <lineage>
        <taxon>Bacteria</taxon>
        <taxon>Pseudomonadati</taxon>
        <taxon>Pseudomonadota</taxon>
        <taxon>Betaproteobacteria</taxon>
        <taxon>Burkholderiales</taxon>
        <taxon>Comamonadaceae</taxon>
        <taxon>Rhodoferax</taxon>
    </lineage>
</organism>
<proteinExistence type="predicted"/>
<dbReference type="RefSeq" id="WP_142811465.1">
    <property type="nucleotide sequence ID" value="NZ_CP036282.1"/>
</dbReference>
<evidence type="ECO:0008006" key="3">
    <source>
        <dbReference type="Google" id="ProtNLM"/>
    </source>
</evidence>
<evidence type="ECO:0000313" key="1">
    <source>
        <dbReference type="EMBL" id="QDL54502.1"/>
    </source>
</evidence>
<keyword evidence="2" id="KW-1185">Reference proteome</keyword>
<dbReference type="KEGG" id="rhg:EXZ61_10175"/>
<dbReference type="Proteomes" id="UP000317365">
    <property type="component" value="Chromosome"/>
</dbReference>
<name>A0A515EPB9_9BURK</name>